<sequence>MTENKYKILDLKNGQYVEIITANGEVVNSPFGKIFPTYGHALSYLYECQKISINNQRFFRLDRFQVEELKLMRIGSLTVNETIQGEIMSDPDSDEKIGWLKSILKQSVLDGFNTMQSDFLNFVLTYDKYEPIMSEIVPPHIIQCIDEFKTVGILSCDLDLLGSVSLTASEKQHKMFDIDGLFKRRTEKASK</sequence>
<accession>A0A1L2CUQ4</accession>
<dbReference type="Proteomes" id="UP000223891">
    <property type="component" value="Segment"/>
</dbReference>
<organism evidence="1 2">
    <name type="scientific">Pectobacterium phage vB_PcaM_CBB</name>
    <dbReference type="NCBI Taxonomy" id="2772511"/>
    <lineage>
        <taxon>Viruses</taxon>
        <taxon>Duplodnaviria</taxon>
        <taxon>Heunggongvirae</taxon>
        <taxon>Uroviricota</taxon>
        <taxon>Caudoviricetes</taxon>
        <taxon>Mimasvirus</taxon>
        <taxon>Mimasvirus CBB</taxon>
    </lineage>
</organism>
<gene>
    <name evidence="1" type="ORF">CBB_186</name>
</gene>
<name>A0A1L2CUQ4_9CAUD</name>
<dbReference type="EMBL" id="KU574722">
    <property type="protein sequence ID" value="AMM43751.1"/>
    <property type="molecule type" value="Genomic_DNA"/>
</dbReference>
<protein>
    <submittedName>
        <fullName evidence="1">Uncharacterized protein</fullName>
    </submittedName>
</protein>
<evidence type="ECO:0000313" key="2">
    <source>
        <dbReference type="Proteomes" id="UP000223891"/>
    </source>
</evidence>
<evidence type="ECO:0000313" key="1">
    <source>
        <dbReference type="EMBL" id="AMM43751.1"/>
    </source>
</evidence>
<keyword evidence="2" id="KW-1185">Reference proteome</keyword>
<reference evidence="2" key="1">
    <citation type="submission" date="2016-01" db="EMBL/GenBank/DDBJ databases">
        <title>Isolation and Characterization of Enterobacteria phage CBB.</title>
        <authorList>
            <person name="Buttimer C.T.H."/>
            <person name="Hendrix H."/>
            <person name="Alexandre H."/>
            <person name="O'Mahony J."/>
            <person name="Lavigne R."/>
            <person name="Coffey A."/>
        </authorList>
    </citation>
    <scope>NUCLEOTIDE SEQUENCE [LARGE SCALE GENOMIC DNA]</scope>
</reference>
<proteinExistence type="predicted"/>